<feature type="region of interest" description="Disordered" evidence="1">
    <location>
        <begin position="245"/>
        <end position="266"/>
    </location>
</feature>
<evidence type="ECO:0000313" key="3">
    <source>
        <dbReference type="EMBL" id="CAE8642259.1"/>
    </source>
</evidence>
<dbReference type="Proteomes" id="UP000654075">
    <property type="component" value="Unassembled WGS sequence"/>
</dbReference>
<sequence>MKESDLAAADLEDLPPTMADSRRPPGMAQDVADLSAAEPPGNRDLSRPVGNFFAQDLLVQEQQSKARLTADLLMSQRKLEEEQHAAETLGRELRKVRQQVEEERAKRQEAEDSRDRLSSEVEGLRSESRQLQELSSAHDELRQQHKIAEKDLSVRAERCQVLDEQHSQLRRDLAVATAAQQKASQQQAELQIRARQAQERAERLEQQHAEAEREAEKAVEEGSRLQRELATETAQRVKLQELVTASKEQVSHAEGTERATREQLDVATSRRAELECQAAAAQSEAESAKAAARQAQQRLASSRKLGEQLRVAGRGVSVELRRRAELWDRALSAEGPEVSLRLGLCRLDEALLDVEPTFAQATCRVVTPTKSQHGDTDVARVAASEEPGNGVGKVRWEASTAHPSCPRAEVQADLVSAEVEACGQVVAQATMVVEGVPGAAPTATGLPESVRADRSSTAWSLEVLELVDPVLACNKRPKRTHP</sequence>
<dbReference type="AlphaFoldDB" id="A0A813HUY5"/>
<feature type="compositionally biased region" description="Basic and acidic residues" evidence="1">
    <location>
        <begin position="249"/>
        <end position="266"/>
    </location>
</feature>
<accession>A0A813HUY5</accession>
<keyword evidence="4" id="KW-1185">Reference proteome</keyword>
<evidence type="ECO:0000256" key="1">
    <source>
        <dbReference type="SAM" id="MobiDB-lite"/>
    </source>
</evidence>
<organism evidence="3 4">
    <name type="scientific">Polarella glacialis</name>
    <name type="common">Dinoflagellate</name>
    <dbReference type="NCBI Taxonomy" id="89957"/>
    <lineage>
        <taxon>Eukaryota</taxon>
        <taxon>Sar</taxon>
        <taxon>Alveolata</taxon>
        <taxon>Dinophyceae</taxon>
        <taxon>Suessiales</taxon>
        <taxon>Suessiaceae</taxon>
        <taxon>Polarella</taxon>
    </lineage>
</organism>
<evidence type="ECO:0000313" key="4">
    <source>
        <dbReference type="Proteomes" id="UP000654075"/>
    </source>
</evidence>
<protein>
    <submittedName>
        <fullName evidence="3">Uncharacterized protein</fullName>
    </submittedName>
</protein>
<dbReference type="Proteomes" id="UP000626109">
    <property type="component" value="Unassembled WGS sequence"/>
</dbReference>
<reference evidence="3" key="1">
    <citation type="submission" date="2021-02" db="EMBL/GenBank/DDBJ databases">
        <authorList>
            <person name="Dougan E. K."/>
            <person name="Rhodes N."/>
            <person name="Thang M."/>
            <person name="Chan C."/>
        </authorList>
    </citation>
    <scope>NUCLEOTIDE SEQUENCE</scope>
</reference>
<dbReference type="OrthoDB" id="1305878at2759"/>
<dbReference type="EMBL" id="CAJNNV010033139">
    <property type="protein sequence ID" value="CAE8642259.1"/>
    <property type="molecule type" value="Genomic_DNA"/>
</dbReference>
<feature type="region of interest" description="Disordered" evidence="1">
    <location>
        <begin position="199"/>
        <end position="228"/>
    </location>
</feature>
<name>A0A813HUY5_POLGL</name>
<proteinExistence type="predicted"/>
<evidence type="ECO:0000313" key="2">
    <source>
        <dbReference type="EMBL" id="CAE8625238.1"/>
    </source>
</evidence>
<feature type="region of interest" description="Disordered" evidence="1">
    <location>
        <begin position="1"/>
        <end position="48"/>
    </location>
</feature>
<comment type="caution">
    <text evidence="3">The sequence shown here is derived from an EMBL/GenBank/DDBJ whole genome shotgun (WGS) entry which is preliminary data.</text>
</comment>
<dbReference type="EMBL" id="CAJNNW010000262">
    <property type="protein sequence ID" value="CAE8625238.1"/>
    <property type="molecule type" value="Genomic_DNA"/>
</dbReference>
<feature type="region of interest" description="Disordered" evidence="1">
    <location>
        <begin position="100"/>
        <end position="142"/>
    </location>
</feature>
<gene>
    <name evidence="3" type="ORF">PGLA1383_LOCUS56775</name>
    <name evidence="2" type="ORF">PGLA2088_LOCUS424</name>
</gene>